<comment type="similarity">
    <text evidence="7">Belongs to the IspG family.</text>
</comment>
<evidence type="ECO:0000256" key="7">
    <source>
        <dbReference type="HAMAP-Rule" id="MF_00159"/>
    </source>
</evidence>
<dbReference type="EC" id="1.17.7.3" evidence="7"/>
<dbReference type="GO" id="GO:0046872">
    <property type="term" value="F:metal ion binding"/>
    <property type="evidence" value="ECO:0007669"/>
    <property type="project" value="UniProtKB-KW"/>
</dbReference>
<dbReference type="Proteomes" id="UP000826725">
    <property type="component" value="Chromosome"/>
</dbReference>
<dbReference type="AlphaFoldDB" id="A0A8D5FFW7"/>
<name>A0A8D5FFW7_9BACT</name>
<evidence type="ECO:0000256" key="5">
    <source>
        <dbReference type="ARBA" id="ARBA00023014"/>
    </source>
</evidence>
<comment type="pathway">
    <text evidence="7">Isoprenoid biosynthesis; isopentenyl diphosphate biosynthesis via DXP pathway; isopentenyl diphosphate from 1-deoxy-D-xylulose 5-phosphate: step 5/6.</text>
</comment>
<gene>
    <name evidence="7 10" type="primary">ispG</name>
    <name evidence="10" type="ORF">DGMP_05080</name>
</gene>
<dbReference type="InterPro" id="IPR058579">
    <property type="entry name" value="IspG_C"/>
</dbReference>
<evidence type="ECO:0000256" key="4">
    <source>
        <dbReference type="ARBA" id="ARBA00023004"/>
    </source>
</evidence>
<dbReference type="GO" id="GO:0016114">
    <property type="term" value="P:terpenoid biosynthetic process"/>
    <property type="evidence" value="ECO:0007669"/>
    <property type="project" value="InterPro"/>
</dbReference>
<comment type="function">
    <text evidence="7">Converts 2C-methyl-D-erythritol 2,4-cyclodiphosphate (ME-2,4cPP) into 1-hydroxy-2-methyl-2-(E)-butenyl 4-diphosphate.</text>
</comment>
<dbReference type="GO" id="GO:0051539">
    <property type="term" value="F:4 iron, 4 sulfur cluster binding"/>
    <property type="evidence" value="ECO:0007669"/>
    <property type="project" value="UniProtKB-UniRule"/>
</dbReference>
<keyword evidence="11" id="KW-1185">Reference proteome</keyword>
<dbReference type="Pfam" id="PF26540">
    <property type="entry name" value="GcpE_C"/>
    <property type="match status" value="1"/>
</dbReference>
<evidence type="ECO:0000259" key="8">
    <source>
        <dbReference type="Pfam" id="PF04551"/>
    </source>
</evidence>
<evidence type="ECO:0000313" key="10">
    <source>
        <dbReference type="EMBL" id="BCL59815.1"/>
    </source>
</evidence>
<accession>A0A8D5FFW7</accession>
<feature type="domain" description="IspG TIM-barrel" evidence="8">
    <location>
        <begin position="7"/>
        <end position="249"/>
    </location>
</feature>
<evidence type="ECO:0000256" key="2">
    <source>
        <dbReference type="ARBA" id="ARBA00022723"/>
    </source>
</evidence>
<dbReference type="NCBIfam" id="TIGR00612">
    <property type="entry name" value="ispG_gcpE"/>
    <property type="match status" value="1"/>
</dbReference>
<sequence length="358" mass="38885">MILRRRTRKIRLGNVEIGGDSPISVQSMTNTDTGDVAATVAQIHRLEAAGCEIIRVAVPDLEAAAAIRTIRDSISIPLIADIHFDWRLAVASMENGAHGIRINPGNLGGEEKVELVVTAARRHQIPVRVGVNSGSISRELLKQYGYPTPENSDALIESALQNVRLLEKYGLYDIKISIKSADVLTTINGYTNLSAVTDYPLHLGVTEAGGLIAGTVKSSVALGNLLSKGIGDTFRISLTRDPVEEVRVGFELLRSLKIRERGPELISCPTCGRTRIDLFSLAEKVERYVQTMEKPLKVAVMGCVVNGPGEAREADIGVAGGNGVGIIFKKGKIWKKVAEEDLLDVFMKELAEMEIEHR</sequence>
<keyword evidence="2 7" id="KW-0479">Metal-binding</keyword>
<dbReference type="NCBIfam" id="NF001540">
    <property type="entry name" value="PRK00366.1"/>
    <property type="match status" value="1"/>
</dbReference>
<proteinExistence type="inferred from homology"/>
<dbReference type="GO" id="GO:0019288">
    <property type="term" value="P:isopentenyl diphosphate biosynthetic process, methylerythritol 4-phosphate pathway"/>
    <property type="evidence" value="ECO:0007669"/>
    <property type="project" value="UniProtKB-UniRule"/>
</dbReference>
<dbReference type="PANTHER" id="PTHR30454">
    <property type="entry name" value="4-HYDROXY-3-METHYLBUT-2-EN-1-YL DIPHOSPHATE SYNTHASE"/>
    <property type="match status" value="1"/>
</dbReference>
<dbReference type="InterPro" id="IPR004588">
    <property type="entry name" value="IspG_bac-typ"/>
</dbReference>
<dbReference type="RefSeq" id="WP_228856001.1">
    <property type="nucleotide sequence ID" value="NZ_AP024086.1"/>
</dbReference>
<comment type="catalytic activity">
    <reaction evidence="7">
        <text>(2E)-4-hydroxy-3-methylbut-2-enyl diphosphate + oxidized [flavodoxin] + H2O + 2 H(+) = 2-C-methyl-D-erythritol 2,4-cyclic diphosphate + reduced [flavodoxin]</text>
        <dbReference type="Rhea" id="RHEA:43604"/>
        <dbReference type="Rhea" id="RHEA-COMP:10622"/>
        <dbReference type="Rhea" id="RHEA-COMP:10623"/>
        <dbReference type="ChEBI" id="CHEBI:15377"/>
        <dbReference type="ChEBI" id="CHEBI:15378"/>
        <dbReference type="ChEBI" id="CHEBI:57618"/>
        <dbReference type="ChEBI" id="CHEBI:58210"/>
        <dbReference type="ChEBI" id="CHEBI:58483"/>
        <dbReference type="ChEBI" id="CHEBI:128753"/>
        <dbReference type="EC" id="1.17.7.3"/>
    </reaction>
</comment>
<feature type="domain" description="IspG C-terminal" evidence="9">
    <location>
        <begin position="264"/>
        <end position="351"/>
    </location>
</feature>
<reference evidence="10" key="1">
    <citation type="submission" date="2020-09" db="EMBL/GenBank/DDBJ databases">
        <title>Desulfogranum mesoprofundum gen. nov., sp. nov., a novel mesophilic, sulfate-reducing chemolithoautotroph isolated from a deep-sea hydrothermal vent chimney in the Suiyo Seamount.</title>
        <authorList>
            <person name="Hashimoto Y."/>
            <person name="Nakagawa S."/>
        </authorList>
    </citation>
    <scope>NUCLEOTIDE SEQUENCE</scope>
    <source>
        <strain evidence="10">KT2</strain>
    </source>
</reference>
<dbReference type="KEGG" id="dbk:DGMP_05080"/>
<feature type="binding site" evidence="7">
    <location>
        <position position="271"/>
    </location>
    <ligand>
        <name>[4Fe-4S] cluster</name>
        <dbReference type="ChEBI" id="CHEBI:49883"/>
    </ligand>
</feature>
<feature type="binding site" evidence="7">
    <location>
        <position position="268"/>
    </location>
    <ligand>
        <name>[4Fe-4S] cluster</name>
        <dbReference type="ChEBI" id="CHEBI:49883"/>
    </ligand>
</feature>
<comment type="cofactor">
    <cofactor evidence="7">
        <name>[4Fe-4S] cluster</name>
        <dbReference type="ChEBI" id="CHEBI:49883"/>
    </cofactor>
    <text evidence="7">Binds 1 [4Fe-4S] cluster.</text>
</comment>
<organism evidence="10 11">
    <name type="scientific">Desulfomarina profundi</name>
    <dbReference type="NCBI Taxonomy" id="2772557"/>
    <lineage>
        <taxon>Bacteria</taxon>
        <taxon>Pseudomonadati</taxon>
        <taxon>Thermodesulfobacteriota</taxon>
        <taxon>Desulfobulbia</taxon>
        <taxon>Desulfobulbales</taxon>
        <taxon>Desulfobulbaceae</taxon>
        <taxon>Desulfomarina</taxon>
    </lineage>
</organism>
<dbReference type="EMBL" id="AP024086">
    <property type="protein sequence ID" value="BCL59815.1"/>
    <property type="molecule type" value="Genomic_DNA"/>
</dbReference>
<dbReference type="GO" id="GO:0141197">
    <property type="term" value="F:4-hydroxy-3-methylbut-2-enyl-diphosphate synthase activity (flavodoxin)"/>
    <property type="evidence" value="ECO:0007669"/>
    <property type="project" value="UniProtKB-EC"/>
</dbReference>
<dbReference type="PIRSF" id="PIRSF004640">
    <property type="entry name" value="IspG"/>
    <property type="match status" value="1"/>
</dbReference>
<evidence type="ECO:0000256" key="6">
    <source>
        <dbReference type="ARBA" id="ARBA00023229"/>
    </source>
</evidence>
<evidence type="ECO:0000259" key="9">
    <source>
        <dbReference type="Pfam" id="PF26540"/>
    </source>
</evidence>
<evidence type="ECO:0000256" key="3">
    <source>
        <dbReference type="ARBA" id="ARBA00023002"/>
    </source>
</evidence>
<keyword evidence="5 7" id="KW-0411">Iron-sulfur</keyword>
<keyword evidence="1 7" id="KW-0004">4Fe-4S</keyword>
<protein>
    <recommendedName>
        <fullName evidence="7">4-hydroxy-3-methylbut-2-en-1-yl diphosphate synthase (flavodoxin)</fullName>
        <ecNumber evidence="7">1.17.7.3</ecNumber>
    </recommendedName>
    <alternativeName>
        <fullName evidence="7">1-hydroxy-2-methyl-2-(E)-butenyl 4-diphosphate synthase</fullName>
    </alternativeName>
</protein>
<dbReference type="InterPro" id="IPR058578">
    <property type="entry name" value="IspG_TIM"/>
</dbReference>
<keyword evidence="6 7" id="KW-0414">Isoprene biosynthesis</keyword>
<feature type="binding site" evidence="7">
    <location>
        <position position="303"/>
    </location>
    <ligand>
        <name>[4Fe-4S] cluster</name>
        <dbReference type="ChEBI" id="CHEBI:49883"/>
    </ligand>
</feature>
<evidence type="ECO:0000313" key="11">
    <source>
        <dbReference type="Proteomes" id="UP000826725"/>
    </source>
</evidence>
<keyword evidence="4 7" id="KW-0408">Iron</keyword>
<dbReference type="GO" id="GO:0046429">
    <property type="term" value="F:4-hydroxy-3-methylbut-2-en-1-yl diphosphate synthase activity (ferredoxin)"/>
    <property type="evidence" value="ECO:0007669"/>
    <property type="project" value="UniProtKB-UniRule"/>
</dbReference>
<dbReference type="HAMAP" id="MF_00159">
    <property type="entry name" value="IspG"/>
    <property type="match status" value="1"/>
</dbReference>
<evidence type="ECO:0000256" key="1">
    <source>
        <dbReference type="ARBA" id="ARBA00022485"/>
    </source>
</evidence>
<dbReference type="InterPro" id="IPR016425">
    <property type="entry name" value="IspG_bac"/>
</dbReference>
<dbReference type="Pfam" id="PF04551">
    <property type="entry name" value="GcpE"/>
    <property type="match status" value="1"/>
</dbReference>
<keyword evidence="3 7" id="KW-0560">Oxidoreductase</keyword>
<feature type="binding site" evidence="7">
    <location>
        <position position="310"/>
    </location>
    <ligand>
        <name>[4Fe-4S] cluster</name>
        <dbReference type="ChEBI" id="CHEBI:49883"/>
    </ligand>
</feature>
<dbReference type="UniPathway" id="UPA00056">
    <property type="reaction ID" value="UER00096"/>
</dbReference>
<dbReference type="FunFam" id="3.20.20.20:FF:000001">
    <property type="entry name" value="4-hydroxy-3-methylbut-2-en-1-yl diphosphate synthase (flavodoxin)"/>
    <property type="match status" value="1"/>
</dbReference>
<dbReference type="PANTHER" id="PTHR30454:SF0">
    <property type="entry name" value="4-HYDROXY-3-METHYLBUT-2-EN-1-YL DIPHOSPHATE SYNTHASE (FERREDOXIN), CHLOROPLASTIC"/>
    <property type="match status" value="1"/>
</dbReference>